<dbReference type="PANTHER" id="PTHR43546">
    <property type="entry name" value="UPF0173 METAL-DEPENDENT HYDROLASE MJ1163-RELATED"/>
    <property type="match status" value="1"/>
</dbReference>
<feature type="domain" description="Metallo-beta-lactamase" evidence="2">
    <location>
        <begin position="20"/>
        <end position="216"/>
    </location>
</feature>
<keyword evidence="4" id="KW-1185">Reference proteome</keyword>
<reference evidence="4" key="1">
    <citation type="submission" date="2017-06" db="EMBL/GenBank/DDBJ databases">
        <authorList>
            <person name="Varghese N."/>
            <person name="Submissions S."/>
        </authorList>
    </citation>
    <scope>NUCLEOTIDE SEQUENCE [LARGE SCALE GENOMIC DNA]</scope>
    <source>
        <strain evidence="4">NKM1</strain>
    </source>
</reference>
<dbReference type="EMBL" id="FZOQ01000043">
    <property type="protein sequence ID" value="SNT30264.1"/>
    <property type="molecule type" value="Genomic_DNA"/>
</dbReference>
<dbReference type="OrthoDB" id="9805728at2"/>
<dbReference type="Pfam" id="PF12706">
    <property type="entry name" value="Lactamase_B_2"/>
    <property type="match status" value="1"/>
</dbReference>
<accession>A0A239LL00</accession>
<dbReference type="SUPFAM" id="SSF56281">
    <property type="entry name" value="Metallo-hydrolase/oxidoreductase"/>
    <property type="match status" value="1"/>
</dbReference>
<dbReference type="GO" id="GO:0016787">
    <property type="term" value="F:hydrolase activity"/>
    <property type="evidence" value="ECO:0007669"/>
    <property type="project" value="UniProtKB-KW"/>
</dbReference>
<evidence type="ECO:0000259" key="2">
    <source>
        <dbReference type="Pfam" id="PF12706"/>
    </source>
</evidence>
<proteinExistence type="predicted"/>
<dbReference type="InterPro" id="IPR001279">
    <property type="entry name" value="Metallo-B-lactamas"/>
</dbReference>
<name>A0A239LL00_9BACT</name>
<dbReference type="Proteomes" id="UP000198432">
    <property type="component" value="Unassembled WGS sequence"/>
</dbReference>
<evidence type="ECO:0000256" key="1">
    <source>
        <dbReference type="ARBA" id="ARBA00022801"/>
    </source>
</evidence>
<keyword evidence="1" id="KW-0378">Hydrolase</keyword>
<sequence>MKLTLIRHATLLVEMNDKKILVDPMLSPKGAMEPVQNASNNWPIPMTSLPLTEQELGNLLATADAILVTHTHRDHWDDEAQKRVPKDKLLFCQPEDEAKLKAQGFTQVQPIKDKHNWGELHFSRTEGRHGTGDIGMKMGPVSGFVLQAPGHRLYVAGDTIWCKEVQQALQAYHPDVVVVNAGAAQFLQGDPITMTGEDLLQVMKAAPTARLVAVHMDTVNHCVLTRSKLNTFLSKQQLADRCLVPADGESIYF</sequence>
<dbReference type="InterPro" id="IPR050114">
    <property type="entry name" value="UPF0173_UPF0282_UlaG_hydrolase"/>
</dbReference>
<gene>
    <name evidence="3" type="ORF">SAMN06296052_1436</name>
</gene>
<dbReference type="RefSeq" id="WP_089321879.1">
    <property type="nucleotide sequence ID" value="NZ_FZOQ01000043.1"/>
</dbReference>
<evidence type="ECO:0000313" key="4">
    <source>
        <dbReference type="Proteomes" id="UP000198432"/>
    </source>
</evidence>
<dbReference type="InterPro" id="IPR036866">
    <property type="entry name" value="RibonucZ/Hydroxyglut_hydro"/>
</dbReference>
<dbReference type="Gene3D" id="3.60.15.10">
    <property type="entry name" value="Ribonuclease Z/Hydroxyacylglutathione hydrolase-like"/>
    <property type="match status" value="1"/>
</dbReference>
<protein>
    <submittedName>
        <fullName evidence="3">L-ascorbate metabolism protein UlaG, beta-lactamase superfamily</fullName>
    </submittedName>
</protein>
<dbReference type="PANTHER" id="PTHR43546:SF9">
    <property type="entry name" value="L-ASCORBATE-6-PHOSPHATE LACTONASE ULAG-RELATED"/>
    <property type="match status" value="1"/>
</dbReference>
<evidence type="ECO:0000313" key="3">
    <source>
        <dbReference type="EMBL" id="SNT30264.1"/>
    </source>
</evidence>
<organism evidence="3 4">
    <name type="scientific">Pontibacter ummariensis</name>
    <dbReference type="NCBI Taxonomy" id="1610492"/>
    <lineage>
        <taxon>Bacteria</taxon>
        <taxon>Pseudomonadati</taxon>
        <taxon>Bacteroidota</taxon>
        <taxon>Cytophagia</taxon>
        <taxon>Cytophagales</taxon>
        <taxon>Hymenobacteraceae</taxon>
        <taxon>Pontibacter</taxon>
    </lineage>
</organism>
<dbReference type="AlphaFoldDB" id="A0A239LL00"/>